<keyword evidence="7 9" id="KW-0067">ATP-binding</keyword>
<organism evidence="12 13">
    <name type="scientific">[Collinsella] massiliensis</name>
    <dbReference type="NCBI Taxonomy" id="1232426"/>
    <lineage>
        <taxon>Bacteria</taxon>
        <taxon>Bacillati</taxon>
        <taxon>Actinomycetota</taxon>
        <taxon>Coriobacteriia</taxon>
        <taxon>Coriobacteriales</taxon>
        <taxon>Coriobacteriaceae</taxon>
        <taxon>Enorma</taxon>
    </lineage>
</organism>
<dbReference type="InterPro" id="IPR006204">
    <property type="entry name" value="GHMP_kinase_N_dom"/>
</dbReference>
<evidence type="ECO:0000259" key="10">
    <source>
        <dbReference type="Pfam" id="PF00288"/>
    </source>
</evidence>
<dbReference type="GO" id="GO:0005524">
    <property type="term" value="F:ATP binding"/>
    <property type="evidence" value="ECO:0007669"/>
    <property type="project" value="UniProtKB-UniRule"/>
</dbReference>
<evidence type="ECO:0000313" key="12">
    <source>
        <dbReference type="EMBL" id="OUN89804.1"/>
    </source>
</evidence>
<keyword evidence="9" id="KW-0414">Isoprene biosynthesis</keyword>
<gene>
    <name evidence="9" type="primary">ispE</name>
    <name evidence="12" type="ORF">B5G02_00150</name>
</gene>
<dbReference type="Gene3D" id="3.30.230.10">
    <property type="match status" value="1"/>
</dbReference>
<keyword evidence="5 9" id="KW-0547">Nucleotide-binding</keyword>
<evidence type="ECO:0000256" key="3">
    <source>
        <dbReference type="ARBA" id="ARBA00017473"/>
    </source>
</evidence>
<keyword evidence="4 9" id="KW-0808">Transferase</keyword>
<protein>
    <recommendedName>
        <fullName evidence="3 9">4-diphosphocytidyl-2-C-methyl-D-erythritol kinase</fullName>
        <shortName evidence="9">CMK</shortName>
        <ecNumber evidence="2 9">2.7.1.148</ecNumber>
    </recommendedName>
    <alternativeName>
        <fullName evidence="8 9">4-(cytidine-5'-diphospho)-2-C-methyl-D-erythritol kinase</fullName>
    </alternativeName>
</protein>
<dbReference type="EMBL" id="NFIE01000001">
    <property type="protein sequence ID" value="OUN89804.1"/>
    <property type="molecule type" value="Genomic_DNA"/>
</dbReference>
<keyword evidence="13" id="KW-1185">Reference proteome</keyword>
<dbReference type="Proteomes" id="UP000195781">
    <property type="component" value="Unassembled WGS sequence"/>
</dbReference>
<evidence type="ECO:0000256" key="8">
    <source>
        <dbReference type="ARBA" id="ARBA00032554"/>
    </source>
</evidence>
<evidence type="ECO:0000259" key="11">
    <source>
        <dbReference type="Pfam" id="PF08544"/>
    </source>
</evidence>
<comment type="catalytic activity">
    <reaction evidence="9">
        <text>4-CDP-2-C-methyl-D-erythritol + ATP = 4-CDP-2-C-methyl-D-erythritol 2-phosphate + ADP + H(+)</text>
        <dbReference type="Rhea" id="RHEA:18437"/>
        <dbReference type="ChEBI" id="CHEBI:15378"/>
        <dbReference type="ChEBI" id="CHEBI:30616"/>
        <dbReference type="ChEBI" id="CHEBI:57823"/>
        <dbReference type="ChEBI" id="CHEBI:57919"/>
        <dbReference type="ChEBI" id="CHEBI:456216"/>
        <dbReference type="EC" id="2.7.1.148"/>
    </reaction>
</comment>
<dbReference type="InterPro" id="IPR004424">
    <property type="entry name" value="IspE"/>
</dbReference>
<evidence type="ECO:0000256" key="6">
    <source>
        <dbReference type="ARBA" id="ARBA00022777"/>
    </source>
</evidence>
<dbReference type="Pfam" id="PF08544">
    <property type="entry name" value="GHMP_kinases_C"/>
    <property type="match status" value="1"/>
</dbReference>
<dbReference type="OrthoDB" id="3173073at2"/>
<dbReference type="InterPro" id="IPR036554">
    <property type="entry name" value="GHMP_kinase_C_sf"/>
</dbReference>
<evidence type="ECO:0000256" key="7">
    <source>
        <dbReference type="ARBA" id="ARBA00022840"/>
    </source>
</evidence>
<evidence type="ECO:0000256" key="4">
    <source>
        <dbReference type="ARBA" id="ARBA00022679"/>
    </source>
</evidence>
<dbReference type="InterPro" id="IPR020568">
    <property type="entry name" value="Ribosomal_Su5_D2-typ_SF"/>
</dbReference>
<keyword evidence="6 9" id="KW-0418">Kinase</keyword>
<dbReference type="RefSeq" id="WP_094334695.1">
    <property type="nucleotide sequence ID" value="NZ_NFIE01000001.1"/>
</dbReference>
<comment type="caution">
    <text evidence="12">The sequence shown here is derived from an EMBL/GenBank/DDBJ whole genome shotgun (WGS) entry which is preliminary data.</text>
</comment>
<dbReference type="NCBIfam" id="TIGR00154">
    <property type="entry name" value="ispE"/>
    <property type="match status" value="1"/>
</dbReference>
<dbReference type="GO" id="GO:0016114">
    <property type="term" value="P:terpenoid biosynthetic process"/>
    <property type="evidence" value="ECO:0007669"/>
    <property type="project" value="UniProtKB-UniRule"/>
</dbReference>
<dbReference type="InterPro" id="IPR013750">
    <property type="entry name" value="GHMP_kinase_C_dom"/>
</dbReference>
<evidence type="ECO:0000256" key="1">
    <source>
        <dbReference type="ARBA" id="ARBA00009684"/>
    </source>
</evidence>
<dbReference type="GO" id="GO:0019288">
    <property type="term" value="P:isopentenyl diphosphate biosynthetic process, methylerythritol 4-phosphate pathway"/>
    <property type="evidence" value="ECO:0007669"/>
    <property type="project" value="UniProtKB-UniRule"/>
</dbReference>
<dbReference type="AlphaFoldDB" id="A0A1Y3XW64"/>
<dbReference type="PIRSF" id="PIRSF010376">
    <property type="entry name" value="IspE"/>
    <property type="match status" value="1"/>
</dbReference>
<evidence type="ECO:0000256" key="5">
    <source>
        <dbReference type="ARBA" id="ARBA00022741"/>
    </source>
</evidence>
<evidence type="ECO:0000256" key="9">
    <source>
        <dbReference type="HAMAP-Rule" id="MF_00061"/>
    </source>
</evidence>
<dbReference type="SUPFAM" id="SSF54211">
    <property type="entry name" value="Ribosomal protein S5 domain 2-like"/>
    <property type="match status" value="1"/>
</dbReference>
<dbReference type="Pfam" id="PF00288">
    <property type="entry name" value="GHMP_kinases_N"/>
    <property type="match status" value="1"/>
</dbReference>
<reference evidence="13" key="1">
    <citation type="submission" date="2017-04" db="EMBL/GenBank/DDBJ databases">
        <title>Function of individual gut microbiota members based on whole genome sequencing of pure cultures obtained from chicken caecum.</title>
        <authorList>
            <person name="Medvecky M."/>
            <person name="Cejkova D."/>
            <person name="Polansky O."/>
            <person name="Karasova D."/>
            <person name="Kubasova T."/>
            <person name="Cizek A."/>
            <person name="Rychlik I."/>
        </authorList>
    </citation>
    <scope>NUCLEOTIDE SEQUENCE [LARGE SCALE GENOMIC DNA]</scope>
    <source>
        <strain evidence="13">An5</strain>
    </source>
</reference>
<feature type="active site" evidence="9">
    <location>
        <position position="17"/>
    </location>
</feature>
<dbReference type="SUPFAM" id="SSF55060">
    <property type="entry name" value="GHMP Kinase, C-terminal domain"/>
    <property type="match status" value="1"/>
</dbReference>
<feature type="active site" evidence="9">
    <location>
        <position position="142"/>
    </location>
</feature>
<dbReference type="GO" id="GO:0050515">
    <property type="term" value="F:4-(cytidine 5'-diphospho)-2-C-methyl-D-erythritol kinase activity"/>
    <property type="evidence" value="ECO:0007669"/>
    <property type="project" value="UniProtKB-UniRule"/>
</dbReference>
<feature type="domain" description="GHMP kinase C-terminal" evidence="11">
    <location>
        <begin position="206"/>
        <end position="280"/>
    </location>
</feature>
<proteinExistence type="inferred from homology"/>
<evidence type="ECO:0000256" key="2">
    <source>
        <dbReference type="ARBA" id="ARBA00012052"/>
    </source>
</evidence>
<comment type="caution">
    <text evidence="9">Lacks conserved residue(s) required for the propagation of feature annotation.</text>
</comment>
<evidence type="ECO:0000313" key="13">
    <source>
        <dbReference type="Proteomes" id="UP000195781"/>
    </source>
</evidence>
<comment type="pathway">
    <text evidence="9">Isoprenoid biosynthesis; isopentenyl diphosphate biosynthesis via DXP pathway; isopentenyl diphosphate from 1-deoxy-D-xylulose 5-phosphate: step 3/6.</text>
</comment>
<dbReference type="PANTHER" id="PTHR43527:SF2">
    <property type="entry name" value="4-DIPHOSPHOCYTIDYL-2-C-METHYL-D-ERYTHRITOL KINASE, CHLOROPLASTIC"/>
    <property type="match status" value="1"/>
</dbReference>
<dbReference type="EC" id="2.7.1.148" evidence="2 9"/>
<dbReference type="InterPro" id="IPR014721">
    <property type="entry name" value="Ribsml_uS5_D2-typ_fold_subgr"/>
</dbReference>
<dbReference type="Gene3D" id="3.30.70.890">
    <property type="entry name" value="GHMP kinase, C-terminal domain"/>
    <property type="match status" value="1"/>
</dbReference>
<dbReference type="UniPathway" id="UPA00056">
    <property type="reaction ID" value="UER00094"/>
</dbReference>
<dbReference type="HAMAP" id="MF_00061">
    <property type="entry name" value="IspE"/>
    <property type="match status" value="1"/>
</dbReference>
<accession>A0A1Y3XW64</accession>
<feature type="domain" description="GHMP kinase N-terminal" evidence="10">
    <location>
        <begin position="72"/>
        <end position="149"/>
    </location>
</feature>
<name>A0A1Y3XW64_9ACTN</name>
<comment type="similarity">
    <text evidence="1 9">Belongs to the GHMP kinase family. IspE subfamily.</text>
</comment>
<sequence>MRASGPKRRVVVSAPAKVNLYLGIHTERDERGYHRVDSVMAALSLADTVTVEPAGTLEVVTVPAADFPMEQNTAYRAAVALAQAFGLEPRARIAIEKRIPLRAGLGGPSADAAAAIMGLCALWGLDVHDERVEAVARAIGADVPFFLHGALAYLDGAGDCLRERFEPLAGLPVVLVRPQGEGVSAGAAYARFDEDPQPLPPLEPVLEALRAHDAAALAARVANNLAPASCALAPEIDEVLAWLRGRPGVRAALMSGSGSCSFALCASLDDARAIVQAAQAERGWWAYAATMEKSGARVIER</sequence>
<dbReference type="PANTHER" id="PTHR43527">
    <property type="entry name" value="4-DIPHOSPHOCYTIDYL-2-C-METHYL-D-ERYTHRITOL KINASE, CHLOROPLASTIC"/>
    <property type="match status" value="1"/>
</dbReference>
<comment type="function">
    <text evidence="9">Catalyzes the phosphorylation of the position 2 hydroxy group of 4-diphosphocytidyl-2C-methyl-D-erythritol.</text>
</comment>